<proteinExistence type="predicted"/>
<dbReference type="Proteomes" id="UP000390335">
    <property type="component" value="Unassembled WGS sequence"/>
</dbReference>
<dbReference type="EMBL" id="BLAJ01000001">
    <property type="protein sequence ID" value="GES47817.1"/>
    <property type="molecule type" value="Genomic_DNA"/>
</dbReference>
<evidence type="ECO:0000313" key="2">
    <source>
        <dbReference type="Proteomes" id="UP000390335"/>
    </source>
</evidence>
<comment type="caution">
    <text evidence="1">The sequence shown here is derived from an EMBL/GenBank/DDBJ whole genome shotgun (WGS) entry which is preliminary data.</text>
</comment>
<organism evidence="1 2">
    <name type="scientific">Rhizobium dioscoreae</name>
    <dbReference type="NCBI Taxonomy" id="2653122"/>
    <lineage>
        <taxon>Bacteria</taxon>
        <taxon>Pseudomonadati</taxon>
        <taxon>Pseudomonadota</taxon>
        <taxon>Alphaproteobacteria</taxon>
        <taxon>Hyphomicrobiales</taxon>
        <taxon>Rhizobiaceae</taxon>
        <taxon>Rhizobium/Agrobacterium group</taxon>
        <taxon>Rhizobium</taxon>
    </lineage>
</organism>
<reference evidence="1 2" key="1">
    <citation type="journal article" date="2020" name="Genome Biol. Evol.">
        <title>Rhizobium dioscoreae sp. nov., a plant growth-promoting bacterium isolated from yam (Dioscorea species).</title>
        <authorList>
            <person name="Ouyabe M."/>
            <person name="Tanaka N."/>
            <person name="Shiwa Y."/>
            <person name="Fujita N."/>
            <person name="Kikuno H."/>
            <person name="Babil P."/>
            <person name="Shiwachi H."/>
        </authorList>
    </citation>
    <scope>NUCLEOTIDE SEQUENCE [LARGE SCALE GENOMIC DNA]</scope>
    <source>
        <strain evidence="1 2">S-93</strain>
    </source>
</reference>
<name>A0ABQ0YX51_9HYPH</name>
<protein>
    <submittedName>
        <fullName evidence="1">Uncharacterized protein</fullName>
    </submittedName>
</protein>
<evidence type="ECO:0000313" key="1">
    <source>
        <dbReference type="EMBL" id="GES47817.1"/>
    </source>
</evidence>
<keyword evidence="2" id="KW-1185">Reference proteome</keyword>
<sequence length="51" mass="5531">MAGNELVGRLTVGMFRIALGEHVLFLRFQHGELADLVEITIEAGFSGSDGR</sequence>
<gene>
    <name evidence="1" type="ORF">RsS93_04310</name>
</gene>
<accession>A0ABQ0YX51</accession>